<gene>
    <name evidence="6" type="ORF">EG028_26020</name>
</gene>
<dbReference type="Pfam" id="PF14905">
    <property type="entry name" value="OMP_b-brl_3"/>
    <property type="match status" value="1"/>
</dbReference>
<dbReference type="GO" id="GO:0009279">
    <property type="term" value="C:cell outer membrane"/>
    <property type="evidence" value="ECO:0007669"/>
    <property type="project" value="UniProtKB-SubCell"/>
</dbReference>
<comment type="subcellular location">
    <subcellularLocation>
        <location evidence="1">Cell outer membrane</location>
    </subcellularLocation>
</comment>
<comment type="caution">
    <text evidence="6">The sequence shown here is derived from an EMBL/GenBank/DDBJ whole genome shotgun (WGS) entry which is preliminary data.</text>
</comment>
<evidence type="ECO:0000259" key="5">
    <source>
        <dbReference type="Pfam" id="PF14905"/>
    </source>
</evidence>
<evidence type="ECO:0000256" key="3">
    <source>
        <dbReference type="ARBA" id="ARBA00023237"/>
    </source>
</evidence>
<evidence type="ECO:0000256" key="1">
    <source>
        <dbReference type="ARBA" id="ARBA00004442"/>
    </source>
</evidence>
<feature type="chain" id="PRO_5017956528" description="Outer membrane protein beta-barrel domain-containing protein" evidence="4">
    <location>
        <begin position="23"/>
        <end position="734"/>
    </location>
</feature>
<reference evidence="7" key="1">
    <citation type="submission" date="2018-11" db="EMBL/GenBank/DDBJ databases">
        <title>Chitinophaga lutea sp.nov., isolate from arsenic contaminated soil.</title>
        <authorList>
            <person name="Zong Y."/>
        </authorList>
    </citation>
    <scope>NUCLEOTIDE SEQUENCE [LARGE SCALE GENOMIC DNA]</scope>
    <source>
        <strain evidence="7">YLT18</strain>
    </source>
</reference>
<keyword evidence="7" id="KW-1185">Reference proteome</keyword>
<protein>
    <recommendedName>
        <fullName evidence="5">Outer membrane protein beta-barrel domain-containing protein</fullName>
    </recommendedName>
</protein>
<keyword evidence="3" id="KW-0998">Cell outer membrane</keyword>
<keyword evidence="2" id="KW-0472">Membrane</keyword>
<feature type="domain" description="Outer membrane protein beta-barrel" evidence="5">
    <location>
        <begin position="305"/>
        <end position="704"/>
    </location>
</feature>
<sequence>MRTFYTTFLSATMLMTAAVSQAQQKKDTVPAPSAIKKDSIPAPSVKQLKEVNVTSTAPQITMQGGTMTVNISKSATAAGSNAWEIVSKAPGVTADNNNTLQLNGRSVSVYIDGRPSRLSGDDLKNLLNSTPGANIEKLELMSNPSAKYDAADGAIINIKMLRSKDMGTNGSVTLSGGFGRYARSSDGFTLNHRTKKVTLYGGYDYVYAKQFTHITSDRFFPGNYKLEDSDYNREERNSHSVKAGADFDISKTTSAGFLAKGMFNNRHRDNDNQTSLPDSLFRQTATGRQTLVNPSFNVYFKTGSEKHKNELSINADYFNHRKDWNDDFNGHYFTMKEVPTGDPTYIRNNTESAINLYSFSADYTQQLKFAKLEAGVKTTFTETDNDTRWENQVNNKWENDAGKTNHFIYKENINAGYVGLTKTIKKYTIQAMVRAEHTHATGNSLTINQHFERDYVQFFPSASVSYMKSAKDQFNFSYRRSITRFGFDIVNPFVTYQNAYSYRQGNPNIKPVLMQTIQGTWSHNYTLFTTLGFNRVKDNLSMIFRVDPDTKVQVTSFDNQTNFNVAYANVVWVKPITPKIRTTWTVTGLWLDISTNMDGIAYQKSSVTAMVNMQNTFTLPKGFTAELNGNFRGPFMAGYAIMKSAGGLDFGVTKSILKNKGSLKAGIVDIFNTQPMRFEVQYSNVHNLAKMNNDTRVVTMTFNYRFGSSTVKAAKTRKNAIESEAGRTNAQQGL</sequence>
<feature type="signal peptide" evidence="4">
    <location>
        <begin position="1"/>
        <end position="22"/>
    </location>
</feature>
<organism evidence="6 7">
    <name type="scientific">Chitinophaga barathri</name>
    <dbReference type="NCBI Taxonomy" id="1647451"/>
    <lineage>
        <taxon>Bacteria</taxon>
        <taxon>Pseudomonadati</taxon>
        <taxon>Bacteroidota</taxon>
        <taxon>Chitinophagia</taxon>
        <taxon>Chitinophagales</taxon>
        <taxon>Chitinophagaceae</taxon>
        <taxon>Chitinophaga</taxon>
    </lineage>
</organism>
<dbReference type="Gene3D" id="2.40.170.20">
    <property type="entry name" value="TonB-dependent receptor, beta-barrel domain"/>
    <property type="match status" value="1"/>
</dbReference>
<dbReference type="EMBL" id="RMBX01000016">
    <property type="protein sequence ID" value="RPD38346.1"/>
    <property type="molecule type" value="Genomic_DNA"/>
</dbReference>
<dbReference type="Proteomes" id="UP000279089">
    <property type="component" value="Unassembled WGS sequence"/>
</dbReference>
<evidence type="ECO:0000256" key="2">
    <source>
        <dbReference type="ARBA" id="ARBA00023136"/>
    </source>
</evidence>
<dbReference type="InterPro" id="IPR036942">
    <property type="entry name" value="Beta-barrel_TonB_sf"/>
</dbReference>
<dbReference type="SUPFAM" id="SSF56935">
    <property type="entry name" value="Porins"/>
    <property type="match status" value="1"/>
</dbReference>
<proteinExistence type="predicted"/>
<evidence type="ECO:0000313" key="6">
    <source>
        <dbReference type="EMBL" id="RPD38346.1"/>
    </source>
</evidence>
<dbReference type="AlphaFoldDB" id="A0A3N4M9M9"/>
<evidence type="ECO:0000313" key="7">
    <source>
        <dbReference type="Proteomes" id="UP000279089"/>
    </source>
</evidence>
<accession>A0A3N4M9M9</accession>
<name>A0A3N4M9M9_9BACT</name>
<evidence type="ECO:0000256" key="4">
    <source>
        <dbReference type="SAM" id="SignalP"/>
    </source>
</evidence>
<dbReference type="InterPro" id="IPR041700">
    <property type="entry name" value="OMP_b-brl_3"/>
</dbReference>
<keyword evidence="4" id="KW-0732">Signal</keyword>
<dbReference type="RefSeq" id="WP_120519222.1">
    <property type="nucleotide sequence ID" value="NZ_QXZY01000016.1"/>
</dbReference>
<dbReference type="OrthoDB" id="905812at2"/>